<name>A0A5C4X4Q8_9MICO</name>
<dbReference type="GO" id="GO:0003677">
    <property type="term" value="F:DNA binding"/>
    <property type="evidence" value="ECO:0007669"/>
    <property type="project" value="UniProtKB-KW"/>
</dbReference>
<sequence>MDPTREPDTARVPQSTSRSLQTISDFARAVGLSASALRGYDSSGLLSPAHVEDRTGYRYYGLDQQQRAIWIRRLRDAGFRLSTIGTILDSEPAIAEAILDDWLAEAVGRAESAAALVDDLRSVLRSRTETTTLSRARVDSAVLAAAVRQLAQPKGTDPADSPFDHLSVEIKPEALTLAVTDGYVLMARTHIPAEIDDRSPADGPAGSVGASTVVTASALLSLPTTSCEVTLTIAVTGGSVDHPEQVRMSIEHSDGESTILSQSDRRFPDIGRTVEAAAARRRGRSRFSRQEILRLVDEAAGRSPESGVRLPRDASRFELSAGSMKSIVDAGIGDELICDWGNEDDPLIWRAPSQPDFLALLMPRRA</sequence>
<proteinExistence type="predicted"/>
<dbReference type="InterPro" id="IPR009061">
    <property type="entry name" value="DNA-bd_dom_put_sf"/>
</dbReference>
<dbReference type="Pfam" id="PF13411">
    <property type="entry name" value="MerR_1"/>
    <property type="match status" value="1"/>
</dbReference>
<accession>A0A5C4X4Q8</accession>
<evidence type="ECO:0000259" key="2">
    <source>
        <dbReference type="PROSITE" id="PS50937"/>
    </source>
</evidence>
<dbReference type="PANTHER" id="PTHR30204">
    <property type="entry name" value="REDOX-CYCLING DRUG-SENSING TRANSCRIPTIONAL ACTIVATOR SOXR"/>
    <property type="match status" value="1"/>
</dbReference>
<organism evidence="3 4">
    <name type="scientific">Brevibacterium sediminis</name>
    <dbReference type="NCBI Taxonomy" id="1857024"/>
    <lineage>
        <taxon>Bacteria</taxon>
        <taxon>Bacillati</taxon>
        <taxon>Actinomycetota</taxon>
        <taxon>Actinomycetes</taxon>
        <taxon>Micrococcales</taxon>
        <taxon>Brevibacteriaceae</taxon>
        <taxon>Brevibacterium</taxon>
    </lineage>
</organism>
<dbReference type="PROSITE" id="PS00552">
    <property type="entry name" value="HTH_MERR_1"/>
    <property type="match status" value="1"/>
</dbReference>
<feature type="domain" description="HTH merR-type" evidence="2">
    <location>
        <begin position="22"/>
        <end position="90"/>
    </location>
</feature>
<dbReference type="EMBL" id="VDMQ01000002">
    <property type="protein sequence ID" value="TNM56745.1"/>
    <property type="molecule type" value="Genomic_DNA"/>
</dbReference>
<dbReference type="SUPFAM" id="SSF46955">
    <property type="entry name" value="Putative DNA-binding domain"/>
    <property type="match status" value="1"/>
</dbReference>
<dbReference type="SMART" id="SM00422">
    <property type="entry name" value="HTH_MERR"/>
    <property type="match status" value="1"/>
</dbReference>
<dbReference type="InterPro" id="IPR000551">
    <property type="entry name" value="MerR-type_HTH_dom"/>
</dbReference>
<dbReference type="GO" id="GO:0003700">
    <property type="term" value="F:DNA-binding transcription factor activity"/>
    <property type="evidence" value="ECO:0007669"/>
    <property type="project" value="InterPro"/>
</dbReference>
<evidence type="ECO:0000256" key="1">
    <source>
        <dbReference type="ARBA" id="ARBA00023125"/>
    </source>
</evidence>
<dbReference type="PROSITE" id="PS50937">
    <property type="entry name" value="HTH_MERR_2"/>
    <property type="match status" value="1"/>
</dbReference>
<evidence type="ECO:0000313" key="3">
    <source>
        <dbReference type="EMBL" id="TNM56745.1"/>
    </source>
</evidence>
<gene>
    <name evidence="3" type="ORF">FHQ09_03945</name>
</gene>
<evidence type="ECO:0000313" key="4">
    <source>
        <dbReference type="Proteomes" id="UP000314223"/>
    </source>
</evidence>
<reference evidence="3 4" key="1">
    <citation type="submission" date="2019-06" db="EMBL/GenBank/DDBJ databases">
        <authorList>
            <person name="Mardanova A.M."/>
            <person name="Pudova D.S."/>
            <person name="Shagimardanova E.I."/>
            <person name="Gogoleva N.E."/>
            <person name="Lutfullin M.T."/>
            <person name="Hadieva G.F."/>
            <person name="Sharipova M.R."/>
        </authorList>
    </citation>
    <scope>NUCLEOTIDE SEQUENCE [LARGE SCALE GENOMIC DNA]</scope>
    <source>
        <strain evidence="3 4">MG-1</strain>
    </source>
</reference>
<dbReference type="Proteomes" id="UP000314223">
    <property type="component" value="Unassembled WGS sequence"/>
</dbReference>
<dbReference type="RefSeq" id="WP_139467551.1">
    <property type="nucleotide sequence ID" value="NZ_VDMQ01000002.1"/>
</dbReference>
<comment type="caution">
    <text evidence="3">The sequence shown here is derived from an EMBL/GenBank/DDBJ whole genome shotgun (WGS) entry which is preliminary data.</text>
</comment>
<dbReference type="InterPro" id="IPR047057">
    <property type="entry name" value="MerR_fam"/>
</dbReference>
<dbReference type="AlphaFoldDB" id="A0A5C4X4Q8"/>
<protein>
    <submittedName>
        <fullName evidence="3">MerR family transcriptional regulator</fullName>
    </submittedName>
</protein>
<keyword evidence="1" id="KW-0238">DNA-binding</keyword>
<dbReference type="PANTHER" id="PTHR30204:SF97">
    <property type="entry name" value="MERR FAMILY REGULATORY PROTEIN"/>
    <property type="match status" value="1"/>
</dbReference>
<dbReference type="Gene3D" id="1.10.1660.10">
    <property type="match status" value="1"/>
</dbReference>